<dbReference type="AlphaFoldDB" id="A0A318E547"/>
<proteinExistence type="predicted"/>
<gene>
    <name evidence="2" type="ORF">C8D93_11520</name>
</gene>
<accession>A0A318E547</accession>
<keyword evidence="1" id="KW-0732">Signal</keyword>
<dbReference type="RefSeq" id="WP_110266852.1">
    <property type="nucleotide sequence ID" value="NZ_JBHSCS010000009.1"/>
</dbReference>
<feature type="chain" id="PRO_5016331466" description="CopL family metal-binding regulatory protein" evidence="1">
    <location>
        <begin position="26"/>
        <end position="123"/>
    </location>
</feature>
<evidence type="ECO:0000313" key="3">
    <source>
        <dbReference type="Proteomes" id="UP000248330"/>
    </source>
</evidence>
<organism evidence="2 3">
    <name type="scientific">Sinimarinibacterium flocculans</name>
    <dbReference type="NCBI Taxonomy" id="985250"/>
    <lineage>
        <taxon>Bacteria</taxon>
        <taxon>Pseudomonadati</taxon>
        <taxon>Pseudomonadota</taxon>
        <taxon>Gammaproteobacteria</taxon>
        <taxon>Nevskiales</taxon>
        <taxon>Nevskiaceae</taxon>
        <taxon>Sinimarinibacterium</taxon>
    </lineage>
</organism>
<name>A0A318E547_9GAMM</name>
<sequence length="123" mass="12476">MNRIRTLLSMLLGLVLLAQGIAVSAAPRASLSAAPALSATVMADMPCHGQMASQADEMGEQQPSCCDENCPDMTTCALGHLASVAMVSLALPQPAGVGRGLTPVIAASRTTGSLLRPPIALHG</sequence>
<evidence type="ECO:0000256" key="1">
    <source>
        <dbReference type="SAM" id="SignalP"/>
    </source>
</evidence>
<reference evidence="2 3" key="1">
    <citation type="submission" date="2018-04" db="EMBL/GenBank/DDBJ databases">
        <title>Genomic Encyclopedia of Type Strains, Phase IV (KMG-IV): sequencing the most valuable type-strain genomes for metagenomic binning, comparative biology and taxonomic classification.</title>
        <authorList>
            <person name="Goeker M."/>
        </authorList>
    </citation>
    <scope>NUCLEOTIDE SEQUENCE [LARGE SCALE GENOMIC DNA]</scope>
    <source>
        <strain evidence="2 3">DSM 104150</strain>
    </source>
</reference>
<keyword evidence="3" id="KW-1185">Reference proteome</keyword>
<dbReference type="EMBL" id="QICN01000015">
    <property type="protein sequence ID" value="PXV63711.1"/>
    <property type="molecule type" value="Genomic_DNA"/>
</dbReference>
<evidence type="ECO:0000313" key="2">
    <source>
        <dbReference type="EMBL" id="PXV63711.1"/>
    </source>
</evidence>
<protein>
    <recommendedName>
        <fullName evidence="4">CopL family metal-binding regulatory protein</fullName>
    </recommendedName>
</protein>
<dbReference type="Proteomes" id="UP000248330">
    <property type="component" value="Unassembled WGS sequence"/>
</dbReference>
<feature type="signal peptide" evidence="1">
    <location>
        <begin position="1"/>
        <end position="25"/>
    </location>
</feature>
<evidence type="ECO:0008006" key="4">
    <source>
        <dbReference type="Google" id="ProtNLM"/>
    </source>
</evidence>
<comment type="caution">
    <text evidence="2">The sequence shown here is derived from an EMBL/GenBank/DDBJ whole genome shotgun (WGS) entry which is preliminary data.</text>
</comment>